<evidence type="ECO:0000313" key="2">
    <source>
        <dbReference type="EMBL" id="MCF1714013.1"/>
    </source>
</evidence>
<organism evidence="2 3">
    <name type="scientific">Flavihumibacter fluminis</name>
    <dbReference type="NCBI Taxonomy" id="2909236"/>
    <lineage>
        <taxon>Bacteria</taxon>
        <taxon>Pseudomonadati</taxon>
        <taxon>Bacteroidota</taxon>
        <taxon>Chitinophagia</taxon>
        <taxon>Chitinophagales</taxon>
        <taxon>Chitinophagaceae</taxon>
        <taxon>Flavihumibacter</taxon>
    </lineage>
</organism>
<comment type="caution">
    <text evidence="2">The sequence shown here is derived from an EMBL/GenBank/DDBJ whole genome shotgun (WGS) entry which is preliminary data.</text>
</comment>
<dbReference type="RefSeq" id="WP_234864540.1">
    <property type="nucleotide sequence ID" value="NZ_JAKEVY010000001.1"/>
</dbReference>
<dbReference type="EMBL" id="JAKEVY010000001">
    <property type="protein sequence ID" value="MCF1714013.1"/>
    <property type="molecule type" value="Genomic_DNA"/>
</dbReference>
<dbReference type="Proteomes" id="UP001200145">
    <property type="component" value="Unassembled WGS sequence"/>
</dbReference>
<evidence type="ECO:0000256" key="1">
    <source>
        <dbReference type="ARBA" id="ARBA00022857"/>
    </source>
</evidence>
<proteinExistence type="predicted"/>
<reference evidence="2 3" key="1">
    <citation type="submission" date="2022-01" db="EMBL/GenBank/DDBJ databases">
        <title>Flavihumibacter sp. nov., isolated from sediment of a river.</title>
        <authorList>
            <person name="Liu H."/>
        </authorList>
    </citation>
    <scope>NUCLEOTIDE SEQUENCE [LARGE SCALE GENOMIC DNA]</scope>
    <source>
        <strain evidence="2 3">RY-1</strain>
    </source>
</reference>
<accession>A0ABS9BE70</accession>
<name>A0ABS9BE70_9BACT</name>
<sequence>MLNLQHRIDLLVQLGAFILANTPEWQEAKARAHAANAWFIPQFTDLASNAIATQFLSRPVLEAIATEYAVPDLPVSPKTVGLVMAGNIPMVGFHDWLCVYLAGHNARVKLSSRDSILLSFLIAKLNEWDSSDQGTTEFADLLKGCDAYIATGSDNSARYFEYYFNKYPHIIRRNRTSVAIMDGSETKAELDLLADDTHLYFGLGCRNVTKLYVPKDYNFESMLDSMRKYGYFFDHSKYKNNYDYQLALHLLNNQYYMTNGSVLLSENQALYSPISQLNYEFYEEKTAVEELLKNNQGVQCVVGHGHTAFGQAQCPEWKDYADGIDTMTFLVTL</sequence>
<dbReference type="Pfam" id="PF05893">
    <property type="entry name" value="LuxC"/>
    <property type="match status" value="1"/>
</dbReference>
<gene>
    <name evidence="2" type="ORF">L0U88_05125</name>
</gene>
<evidence type="ECO:0000313" key="3">
    <source>
        <dbReference type="Proteomes" id="UP001200145"/>
    </source>
</evidence>
<keyword evidence="1" id="KW-0521">NADP</keyword>
<keyword evidence="3" id="KW-1185">Reference proteome</keyword>
<dbReference type="InterPro" id="IPR008670">
    <property type="entry name" value="CoA_reduct_LuxC"/>
</dbReference>
<protein>
    <submittedName>
        <fullName evidence="2">Acyl-CoA reductase</fullName>
    </submittedName>
</protein>